<evidence type="ECO:0008006" key="3">
    <source>
        <dbReference type="Google" id="ProtNLM"/>
    </source>
</evidence>
<organism evidence="1 2">
    <name type="scientific">Pengzhenrongella frigida</name>
    <dbReference type="NCBI Taxonomy" id="1259133"/>
    <lineage>
        <taxon>Bacteria</taxon>
        <taxon>Bacillati</taxon>
        <taxon>Actinomycetota</taxon>
        <taxon>Actinomycetes</taxon>
        <taxon>Micrococcales</taxon>
        <taxon>Pengzhenrongella</taxon>
    </lineage>
</organism>
<keyword evidence="2" id="KW-1185">Reference proteome</keyword>
<dbReference type="EMBL" id="SDWW01000003">
    <property type="protein sequence ID" value="RYV52666.1"/>
    <property type="molecule type" value="Genomic_DNA"/>
</dbReference>
<name>A0A4Q5N3E2_9MICO</name>
<protein>
    <recommendedName>
        <fullName evidence="3">Dihydroorotate dehydrogenase</fullName>
    </recommendedName>
</protein>
<dbReference type="AlphaFoldDB" id="A0A4Q5N3E2"/>
<dbReference type="Pfam" id="PF18963">
    <property type="entry name" value="DUF5703"/>
    <property type="match status" value="1"/>
</dbReference>
<comment type="caution">
    <text evidence="1">The sequence shown here is derived from an EMBL/GenBank/DDBJ whole genome shotgun (WGS) entry which is preliminary data.</text>
</comment>
<sequence>MNKGVTGRAADDWAAQGGEYEYRMVRLPPSTSRGEARRMLTEEAEYGRWELARTRLFPGGARKVWLRRKAIRVRSTLDIRLLDDAFE</sequence>
<dbReference type="RefSeq" id="WP_130100917.1">
    <property type="nucleotide sequence ID" value="NZ_SDWW01000003.1"/>
</dbReference>
<evidence type="ECO:0000313" key="2">
    <source>
        <dbReference type="Proteomes" id="UP000293764"/>
    </source>
</evidence>
<evidence type="ECO:0000313" key="1">
    <source>
        <dbReference type="EMBL" id="RYV52666.1"/>
    </source>
</evidence>
<gene>
    <name evidence="1" type="ORF">EUA98_01595</name>
</gene>
<accession>A0A4Q5N3E2</accession>
<dbReference type="InterPro" id="IPR043758">
    <property type="entry name" value="DUF5703"/>
</dbReference>
<proteinExistence type="predicted"/>
<reference evidence="1 2" key="1">
    <citation type="submission" date="2019-01" db="EMBL/GenBank/DDBJ databases">
        <title>Novel species of Cellulomonas.</title>
        <authorList>
            <person name="Liu Q."/>
            <person name="Xin Y.-H."/>
        </authorList>
    </citation>
    <scope>NUCLEOTIDE SEQUENCE [LARGE SCALE GENOMIC DNA]</scope>
    <source>
        <strain evidence="1 2">HLT2-17</strain>
    </source>
</reference>
<dbReference type="OrthoDB" id="3481802at2"/>
<dbReference type="Proteomes" id="UP000293764">
    <property type="component" value="Unassembled WGS sequence"/>
</dbReference>